<name>A0ACC0UQX0_9HYPO</name>
<evidence type="ECO:0000313" key="2">
    <source>
        <dbReference type="Proteomes" id="UP001163324"/>
    </source>
</evidence>
<dbReference type="EMBL" id="CM047948">
    <property type="protein sequence ID" value="KAI9896539.1"/>
    <property type="molecule type" value="Genomic_DNA"/>
</dbReference>
<accession>A0ACC0UQX0</accession>
<comment type="caution">
    <text evidence="1">The sequence shown here is derived from an EMBL/GenBank/DDBJ whole genome shotgun (WGS) entry which is preliminary data.</text>
</comment>
<proteinExistence type="predicted"/>
<protein>
    <submittedName>
        <fullName evidence="1">Uncharacterized protein</fullName>
    </submittedName>
</protein>
<evidence type="ECO:0000313" key="1">
    <source>
        <dbReference type="EMBL" id="KAI9896539.1"/>
    </source>
</evidence>
<reference evidence="1" key="1">
    <citation type="submission" date="2022-10" db="EMBL/GenBank/DDBJ databases">
        <title>Complete Genome of Trichothecium roseum strain YXFP-22015, a Plant Pathogen Isolated from Citrus.</title>
        <authorList>
            <person name="Wang Y."/>
            <person name="Zhu L."/>
        </authorList>
    </citation>
    <scope>NUCLEOTIDE SEQUENCE</scope>
    <source>
        <strain evidence="1">YXFP-22015</strain>
    </source>
</reference>
<sequence length="123" mass="12553">MRFTLAVAASLFGALTLAAPQTPDEPVSFYAEIFHDSADCAAVEGGRISAYLGSRGPCVDIAAPGTGSAVVRVGEAGRYYLAGWTGAGCTGEVVLVESNVGSCVSLGGRDVASWSNDEKPFGF</sequence>
<dbReference type="Proteomes" id="UP001163324">
    <property type="component" value="Chromosome 9"/>
</dbReference>
<gene>
    <name evidence="1" type="ORF">N3K66_008711</name>
</gene>
<keyword evidence="2" id="KW-1185">Reference proteome</keyword>
<organism evidence="1 2">
    <name type="scientific">Trichothecium roseum</name>
    <dbReference type="NCBI Taxonomy" id="47278"/>
    <lineage>
        <taxon>Eukaryota</taxon>
        <taxon>Fungi</taxon>
        <taxon>Dikarya</taxon>
        <taxon>Ascomycota</taxon>
        <taxon>Pezizomycotina</taxon>
        <taxon>Sordariomycetes</taxon>
        <taxon>Hypocreomycetidae</taxon>
        <taxon>Hypocreales</taxon>
        <taxon>Hypocreales incertae sedis</taxon>
        <taxon>Trichothecium</taxon>
    </lineage>
</organism>